<reference evidence="1" key="1">
    <citation type="submission" date="2015-08" db="EMBL/GenBank/DDBJ databases">
        <title>Candidatus Bacteriodes Periocalifornicus.</title>
        <authorList>
            <person name="McLean J.S."/>
            <person name="Kelley S."/>
        </authorList>
    </citation>
    <scope>NUCLEOTIDE SEQUENCE [LARGE SCALE GENOMIC DNA]</scope>
    <source>
        <strain evidence="1">12B</strain>
    </source>
</reference>
<proteinExistence type="predicted"/>
<sequence length="60" mass="6834">MDFTLSLYSAAAIVIARKQFRHTQAQSFEFTLRDDAEGLYSVELQAGNERSLLKLVKLKN</sequence>
<evidence type="ECO:0000313" key="2">
    <source>
        <dbReference type="Proteomes" id="UP000054172"/>
    </source>
</evidence>
<evidence type="ECO:0000313" key="1">
    <source>
        <dbReference type="EMBL" id="KQM09004.1"/>
    </source>
</evidence>
<dbReference type="Proteomes" id="UP000054172">
    <property type="component" value="Unassembled WGS sequence"/>
</dbReference>
<keyword evidence="2" id="KW-1185">Reference proteome</keyword>
<protein>
    <submittedName>
        <fullName evidence="1">Uncharacterized protein</fullName>
    </submittedName>
</protein>
<dbReference type="STRING" id="1702214.AL399_04260"/>
<dbReference type="AlphaFoldDB" id="A0A0Q4B840"/>
<gene>
    <name evidence="1" type="ORF">AL399_04260</name>
</gene>
<accession>A0A0Q4B840</accession>
<dbReference type="PATRIC" id="fig|1702214.3.peg.1572"/>
<organism evidence="1 2">
    <name type="scientific">Candidatus [Bacteroides] periocalifornicus</name>
    <dbReference type="NCBI Taxonomy" id="1702214"/>
    <lineage>
        <taxon>Bacteria</taxon>
        <taxon>Pseudomonadati</taxon>
        <taxon>Bacteroidota</taxon>
    </lineage>
</organism>
<name>A0A0Q4B840_9BACT</name>
<dbReference type="EMBL" id="LIIK01000015">
    <property type="protein sequence ID" value="KQM09004.1"/>
    <property type="molecule type" value="Genomic_DNA"/>
</dbReference>
<comment type="caution">
    <text evidence="1">The sequence shown here is derived from an EMBL/GenBank/DDBJ whole genome shotgun (WGS) entry which is preliminary data.</text>
</comment>